<sequence>EKTPEKVAKAKAFKEARKNGEAIEGLNDWNIRWVGKEGYKGIVARQLQEFRQTQKARATKEAK</sequence>
<dbReference type="AlphaFoldDB" id="A0A381V1P2"/>
<organism evidence="1">
    <name type="scientific">marine metagenome</name>
    <dbReference type="NCBI Taxonomy" id="408172"/>
    <lineage>
        <taxon>unclassified sequences</taxon>
        <taxon>metagenomes</taxon>
        <taxon>ecological metagenomes</taxon>
    </lineage>
</organism>
<gene>
    <name evidence="1" type="ORF">METZ01_LOCUS87180</name>
</gene>
<evidence type="ECO:0000313" key="1">
    <source>
        <dbReference type="EMBL" id="SVA34326.1"/>
    </source>
</evidence>
<reference evidence="1" key="1">
    <citation type="submission" date="2018-05" db="EMBL/GenBank/DDBJ databases">
        <authorList>
            <person name="Lanie J.A."/>
            <person name="Ng W.-L."/>
            <person name="Kazmierczak K.M."/>
            <person name="Andrzejewski T.M."/>
            <person name="Davidsen T.M."/>
            <person name="Wayne K.J."/>
            <person name="Tettelin H."/>
            <person name="Glass J.I."/>
            <person name="Rusch D."/>
            <person name="Podicherti R."/>
            <person name="Tsui H.-C.T."/>
            <person name="Winkler M.E."/>
        </authorList>
    </citation>
    <scope>NUCLEOTIDE SEQUENCE</scope>
</reference>
<name>A0A381V1P2_9ZZZZ</name>
<proteinExistence type="predicted"/>
<dbReference type="EMBL" id="UINC01007627">
    <property type="protein sequence ID" value="SVA34326.1"/>
    <property type="molecule type" value="Genomic_DNA"/>
</dbReference>
<feature type="non-terminal residue" evidence="1">
    <location>
        <position position="1"/>
    </location>
</feature>
<protein>
    <submittedName>
        <fullName evidence="1">Uncharacterized protein</fullName>
    </submittedName>
</protein>
<accession>A0A381V1P2</accession>